<sequence>MRPESFRSDAGRGTLRLMFRAFSLAAAVGAFLLAVLGSWVRINGAGMTCPDWPLCNGALIPSLAGGVIFEWSHRLVALVEGVVVLAALWAALRARREIAGVTQTVAFVAVVFVLQVSLGGLTVFLANSPWSVVVHWGTAMLFLAGLTALAVLAIVRPRHIVIRHSVLGGVLSVCLVLAFAVMCAGAYVSSSGAGLACSTLPACDGGSWTGTGALQAAQMTHRWLAAALFAAATVAAYAAALGTTPRVRVAALFAYALIVLQAMLGIANVAWALPMVLREAHAANACATYLAFLGAVVFAAIDGTVPLRSAHAVERRTVSVGRGAEAHGTPQ</sequence>
<evidence type="ECO:0000313" key="14">
    <source>
        <dbReference type="Proteomes" id="UP001317532"/>
    </source>
</evidence>
<dbReference type="GO" id="GO:0046872">
    <property type="term" value="F:metal ion binding"/>
    <property type="evidence" value="ECO:0007669"/>
    <property type="project" value="UniProtKB-KW"/>
</dbReference>
<evidence type="ECO:0000256" key="8">
    <source>
        <dbReference type="ARBA" id="ARBA00023133"/>
    </source>
</evidence>
<evidence type="ECO:0000256" key="11">
    <source>
        <dbReference type="ARBA" id="ARBA00023444"/>
    </source>
</evidence>
<evidence type="ECO:0000256" key="7">
    <source>
        <dbReference type="ARBA" id="ARBA00023004"/>
    </source>
</evidence>
<dbReference type="GO" id="GO:0016020">
    <property type="term" value="C:membrane"/>
    <property type="evidence" value="ECO:0007669"/>
    <property type="project" value="UniProtKB-SubCell"/>
</dbReference>
<comment type="subcellular location">
    <subcellularLocation>
        <location evidence="1">Membrane</location>
        <topology evidence="1">Multi-pass membrane protein</topology>
    </subcellularLocation>
</comment>
<evidence type="ECO:0000256" key="5">
    <source>
        <dbReference type="ARBA" id="ARBA00022989"/>
    </source>
</evidence>
<evidence type="ECO:0000256" key="2">
    <source>
        <dbReference type="ARBA" id="ARBA00022475"/>
    </source>
</evidence>
<dbReference type="PANTHER" id="PTHR35457:SF1">
    <property type="entry name" value="HEME A SYNTHASE"/>
    <property type="match status" value="1"/>
</dbReference>
<dbReference type="InterPro" id="IPR003780">
    <property type="entry name" value="COX15/CtaA_fam"/>
</dbReference>
<dbReference type="InterPro" id="IPR050450">
    <property type="entry name" value="COX15/CtaA_HemeA_synthase"/>
</dbReference>
<keyword evidence="10" id="KW-1015">Disulfide bond</keyword>
<keyword evidence="9 12" id="KW-0472">Membrane</keyword>
<dbReference type="GO" id="GO:0006784">
    <property type="term" value="P:heme A biosynthetic process"/>
    <property type="evidence" value="ECO:0007669"/>
    <property type="project" value="InterPro"/>
</dbReference>
<organism evidence="13 14">
    <name type="scientific">Vulcanimicrobium alpinum</name>
    <dbReference type="NCBI Taxonomy" id="3016050"/>
    <lineage>
        <taxon>Bacteria</taxon>
        <taxon>Bacillati</taxon>
        <taxon>Vulcanimicrobiota</taxon>
        <taxon>Vulcanimicrobiia</taxon>
        <taxon>Vulcanimicrobiales</taxon>
        <taxon>Vulcanimicrobiaceae</taxon>
        <taxon>Vulcanimicrobium</taxon>
    </lineage>
</organism>
<feature type="transmembrane region" description="Helical" evidence="12">
    <location>
        <begin position="166"/>
        <end position="188"/>
    </location>
</feature>
<evidence type="ECO:0000256" key="12">
    <source>
        <dbReference type="SAM" id="Phobius"/>
    </source>
</evidence>
<keyword evidence="7" id="KW-0408">Iron</keyword>
<evidence type="ECO:0000256" key="6">
    <source>
        <dbReference type="ARBA" id="ARBA00023002"/>
    </source>
</evidence>
<evidence type="ECO:0000256" key="9">
    <source>
        <dbReference type="ARBA" id="ARBA00023136"/>
    </source>
</evidence>
<feature type="transmembrane region" description="Helical" evidence="12">
    <location>
        <begin position="104"/>
        <end position="126"/>
    </location>
</feature>
<dbReference type="GO" id="GO:0016491">
    <property type="term" value="F:oxidoreductase activity"/>
    <property type="evidence" value="ECO:0007669"/>
    <property type="project" value="UniProtKB-KW"/>
</dbReference>
<keyword evidence="4" id="KW-0479">Metal-binding</keyword>
<feature type="transmembrane region" description="Helical" evidence="12">
    <location>
        <begin position="280"/>
        <end position="301"/>
    </location>
</feature>
<dbReference type="Pfam" id="PF02628">
    <property type="entry name" value="COX15-CtaA"/>
    <property type="match status" value="2"/>
</dbReference>
<accession>A0AAN2C891</accession>
<keyword evidence="8" id="KW-0350">Heme biosynthesis</keyword>
<feature type="transmembrane region" description="Helical" evidence="12">
    <location>
        <begin position="21"/>
        <end position="42"/>
    </location>
</feature>
<reference evidence="13 14" key="1">
    <citation type="journal article" date="2022" name="ISME Commun">
        <title>Vulcanimicrobium alpinus gen. nov. sp. nov., the first cultivated representative of the candidate phylum 'Eremiobacterota', is a metabolically versatile aerobic anoxygenic phototroph.</title>
        <authorList>
            <person name="Yabe S."/>
            <person name="Muto K."/>
            <person name="Abe K."/>
            <person name="Yokota A."/>
            <person name="Staudigel H."/>
            <person name="Tebo B.M."/>
        </authorList>
    </citation>
    <scope>NUCLEOTIDE SEQUENCE [LARGE SCALE GENOMIC DNA]</scope>
    <source>
        <strain evidence="13 14">WC8-2</strain>
    </source>
</reference>
<dbReference type="KEGG" id="vab:WPS_03900"/>
<evidence type="ECO:0000256" key="10">
    <source>
        <dbReference type="ARBA" id="ARBA00023157"/>
    </source>
</evidence>
<name>A0AAN2C891_UNVUL</name>
<evidence type="ECO:0000256" key="1">
    <source>
        <dbReference type="ARBA" id="ARBA00004141"/>
    </source>
</evidence>
<feature type="transmembrane region" description="Helical" evidence="12">
    <location>
        <begin position="132"/>
        <end position="154"/>
    </location>
</feature>
<feature type="transmembrane region" description="Helical" evidence="12">
    <location>
        <begin position="252"/>
        <end position="274"/>
    </location>
</feature>
<evidence type="ECO:0000256" key="3">
    <source>
        <dbReference type="ARBA" id="ARBA00022692"/>
    </source>
</evidence>
<proteinExistence type="predicted"/>
<comment type="pathway">
    <text evidence="11">Porphyrin-containing compound metabolism.</text>
</comment>
<keyword evidence="2" id="KW-1003">Cell membrane</keyword>
<keyword evidence="6" id="KW-0560">Oxidoreductase</keyword>
<dbReference type="EMBL" id="AP025523">
    <property type="protein sequence ID" value="BDE05114.1"/>
    <property type="molecule type" value="Genomic_DNA"/>
</dbReference>
<keyword evidence="5 12" id="KW-1133">Transmembrane helix</keyword>
<evidence type="ECO:0000256" key="4">
    <source>
        <dbReference type="ARBA" id="ARBA00022723"/>
    </source>
</evidence>
<dbReference type="PANTHER" id="PTHR35457">
    <property type="entry name" value="HEME A SYNTHASE"/>
    <property type="match status" value="1"/>
</dbReference>
<dbReference type="Proteomes" id="UP001317532">
    <property type="component" value="Chromosome"/>
</dbReference>
<keyword evidence="3 12" id="KW-0812">Transmembrane</keyword>
<dbReference type="AlphaFoldDB" id="A0AAN2C891"/>
<keyword evidence="14" id="KW-1185">Reference proteome</keyword>
<evidence type="ECO:0000313" key="13">
    <source>
        <dbReference type="EMBL" id="BDE05114.1"/>
    </source>
</evidence>
<feature type="transmembrane region" description="Helical" evidence="12">
    <location>
        <begin position="71"/>
        <end position="92"/>
    </location>
</feature>
<gene>
    <name evidence="13" type="primary">ctaA</name>
    <name evidence="13" type="ORF">WPS_03900</name>
</gene>
<protein>
    <submittedName>
        <fullName evidence="13">Cytochrome oxidase assembly protein</fullName>
    </submittedName>
</protein>
<feature type="transmembrane region" description="Helical" evidence="12">
    <location>
        <begin position="223"/>
        <end position="240"/>
    </location>
</feature>